<dbReference type="EMBL" id="FQVL01000001">
    <property type="protein sequence ID" value="SHE47880.1"/>
    <property type="molecule type" value="Genomic_DNA"/>
</dbReference>
<reference evidence="4 5" key="1">
    <citation type="submission" date="2016-11" db="EMBL/GenBank/DDBJ databases">
        <authorList>
            <person name="Jaros S."/>
            <person name="Januszkiewicz K."/>
            <person name="Wedrychowicz H."/>
        </authorList>
    </citation>
    <scope>NUCLEOTIDE SEQUENCE [LARGE SCALE GENOMIC DNA]</scope>
    <source>
        <strain evidence="4 5">DSM 44666</strain>
    </source>
</reference>
<dbReference type="SUPFAM" id="SSF110997">
    <property type="entry name" value="Sporulation related repeat"/>
    <property type="match status" value="1"/>
</dbReference>
<evidence type="ECO:0000256" key="2">
    <source>
        <dbReference type="SAM" id="Phobius"/>
    </source>
</evidence>
<evidence type="ECO:0000313" key="4">
    <source>
        <dbReference type="EMBL" id="SHE47880.1"/>
    </source>
</evidence>
<dbReference type="GO" id="GO:0042834">
    <property type="term" value="F:peptidoglycan binding"/>
    <property type="evidence" value="ECO:0007669"/>
    <property type="project" value="InterPro"/>
</dbReference>
<dbReference type="InterPro" id="IPR036680">
    <property type="entry name" value="SPOR-like_sf"/>
</dbReference>
<proteinExistence type="predicted"/>
<dbReference type="Pfam" id="PF05036">
    <property type="entry name" value="SPOR"/>
    <property type="match status" value="1"/>
</dbReference>
<gene>
    <name evidence="4" type="ORF">SAMN05444392_101639</name>
</gene>
<dbReference type="Proteomes" id="UP000184476">
    <property type="component" value="Unassembled WGS sequence"/>
</dbReference>
<evidence type="ECO:0000256" key="1">
    <source>
        <dbReference type="SAM" id="MobiDB-lite"/>
    </source>
</evidence>
<keyword evidence="2" id="KW-1133">Transmembrane helix</keyword>
<dbReference type="InterPro" id="IPR007730">
    <property type="entry name" value="SPOR-like_dom"/>
</dbReference>
<organism evidence="4 5">
    <name type="scientific">Seinonella peptonophila</name>
    <dbReference type="NCBI Taxonomy" id="112248"/>
    <lineage>
        <taxon>Bacteria</taxon>
        <taxon>Bacillati</taxon>
        <taxon>Bacillota</taxon>
        <taxon>Bacilli</taxon>
        <taxon>Bacillales</taxon>
        <taxon>Thermoactinomycetaceae</taxon>
        <taxon>Seinonella</taxon>
    </lineage>
</organism>
<sequence>MSKLPDPKINIQTKNGKQQKKKLASLPKSSVTNKLVQHQTMKNPGNDYEEALYWRSPSVESTITPNRSTFRELWRRALPFLVSILGAILVGLVLGFSVLSIFSDKFKYSDRTIDSHLYLPPKKEQSIIKNQSSSHELSTIYLLQAGHYRNQQGAIQKARKLHIKGLSAVISSRTPYRVYVSVTNNEQKAREYVKLFQSKGIQVYPVNWHLANEKPSVPPSVQISLRKSNQIWNQLVNLQTNQSFSDKKSLKNSFFDLESSIQDQTRSLTMIQKEPLVEMLESLRDVLFKDGSVAQMQEELIRYIIAYKQFLSTT</sequence>
<accession>A0A1M4TTR3</accession>
<protein>
    <recommendedName>
        <fullName evidence="3">SPOR domain-containing protein</fullName>
    </recommendedName>
</protein>
<keyword evidence="2" id="KW-0812">Transmembrane</keyword>
<dbReference type="AlphaFoldDB" id="A0A1M4TTR3"/>
<dbReference type="RefSeq" id="WP_073151731.1">
    <property type="nucleotide sequence ID" value="NZ_FQVL01000001.1"/>
</dbReference>
<feature type="domain" description="SPOR" evidence="3">
    <location>
        <begin position="139"/>
        <end position="202"/>
    </location>
</feature>
<feature type="region of interest" description="Disordered" evidence="1">
    <location>
        <begin position="1"/>
        <end position="24"/>
    </location>
</feature>
<name>A0A1M4TTR3_9BACL</name>
<evidence type="ECO:0000313" key="5">
    <source>
        <dbReference type="Proteomes" id="UP000184476"/>
    </source>
</evidence>
<dbReference type="STRING" id="112248.SAMN05444392_101639"/>
<feature type="transmembrane region" description="Helical" evidence="2">
    <location>
        <begin position="77"/>
        <end position="102"/>
    </location>
</feature>
<evidence type="ECO:0000259" key="3">
    <source>
        <dbReference type="Pfam" id="PF05036"/>
    </source>
</evidence>
<keyword evidence="2" id="KW-0472">Membrane</keyword>
<keyword evidence="5" id="KW-1185">Reference proteome</keyword>
<dbReference type="Gene3D" id="3.30.70.1070">
    <property type="entry name" value="Sporulation related repeat"/>
    <property type="match status" value="1"/>
</dbReference>